<evidence type="ECO:0000313" key="8">
    <source>
        <dbReference type="EMBL" id="SDK18692.1"/>
    </source>
</evidence>
<evidence type="ECO:0000256" key="1">
    <source>
        <dbReference type="ARBA" id="ARBA00004651"/>
    </source>
</evidence>
<dbReference type="STRING" id="393762.SAMN05660472_00970"/>
<feature type="transmembrane region" description="Helical" evidence="6">
    <location>
        <begin position="378"/>
        <end position="399"/>
    </location>
</feature>
<dbReference type="PANTHER" id="PTHR30294">
    <property type="entry name" value="MEMBRANE COMPONENT OF ABC TRANSPORTER YHHJ-RELATED"/>
    <property type="match status" value="1"/>
</dbReference>
<keyword evidence="3 6" id="KW-0812">Transmembrane</keyword>
<name>A0A1G8ZU87_9FIRM</name>
<gene>
    <name evidence="8" type="ORF">SAMN05660472_00970</name>
</gene>
<dbReference type="GO" id="GO:0005886">
    <property type="term" value="C:plasma membrane"/>
    <property type="evidence" value="ECO:0007669"/>
    <property type="project" value="UniProtKB-SubCell"/>
</dbReference>
<evidence type="ECO:0000259" key="7">
    <source>
        <dbReference type="Pfam" id="PF12698"/>
    </source>
</evidence>
<dbReference type="AlphaFoldDB" id="A0A1G8ZU87"/>
<evidence type="ECO:0000256" key="2">
    <source>
        <dbReference type="ARBA" id="ARBA00022475"/>
    </source>
</evidence>
<dbReference type="GO" id="GO:0140359">
    <property type="term" value="F:ABC-type transporter activity"/>
    <property type="evidence" value="ECO:0007669"/>
    <property type="project" value="InterPro"/>
</dbReference>
<accession>A0A1G8ZU87</accession>
<feature type="domain" description="ABC-2 type transporter transmembrane" evidence="7">
    <location>
        <begin position="20"/>
        <end position="395"/>
    </location>
</feature>
<feature type="transmembrane region" description="Helical" evidence="6">
    <location>
        <begin position="291"/>
        <end position="317"/>
    </location>
</feature>
<feature type="transmembrane region" description="Helical" evidence="6">
    <location>
        <begin position="212"/>
        <end position="232"/>
    </location>
</feature>
<evidence type="ECO:0000256" key="6">
    <source>
        <dbReference type="SAM" id="Phobius"/>
    </source>
</evidence>
<dbReference type="Proteomes" id="UP000198718">
    <property type="component" value="Unassembled WGS sequence"/>
</dbReference>
<keyword evidence="9" id="KW-1185">Reference proteome</keyword>
<dbReference type="OrthoDB" id="1952952at2"/>
<reference evidence="8 9" key="1">
    <citation type="submission" date="2016-10" db="EMBL/GenBank/DDBJ databases">
        <authorList>
            <person name="de Groot N.N."/>
        </authorList>
    </citation>
    <scope>NUCLEOTIDE SEQUENCE [LARGE SCALE GENOMIC DNA]</scope>
    <source>
        <strain evidence="8 9">DSM 18346</strain>
    </source>
</reference>
<dbReference type="EMBL" id="FNFP01000001">
    <property type="protein sequence ID" value="SDK18692.1"/>
    <property type="molecule type" value="Genomic_DNA"/>
</dbReference>
<dbReference type="InterPro" id="IPR013525">
    <property type="entry name" value="ABC2_TM"/>
</dbReference>
<evidence type="ECO:0000256" key="3">
    <source>
        <dbReference type="ARBA" id="ARBA00022692"/>
    </source>
</evidence>
<evidence type="ECO:0000313" key="9">
    <source>
        <dbReference type="Proteomes" id="UP000198718"/>
    </source>
</evidence>
<evidence type="ECO:0000256" key="5">
    <source>
        <dbReference type="ARBA" id="ARBA00023136"/>
    </source>
</evidence>
<keyword evidence="2" id="KW-1003">Cell membrane</keyword>
<dbReference type="Pfam" id="PF12698">
    <property type="entry name" value="ABC2_membrane_3"/>
    <property type="match status" value="1"/>
</dbReference>
<protein>
    <submittedName>
        <fullName evidence="8">ABC-type multidrug transport system, permease component</fullName>
    </submittedName>
</protein>
<comment type="subcellular location">
    <subcellularLocation>
        <location evidence="1">Cell membrane</location>
        <topology evidence="1">Multi-pass membrane protein</topology>
    </subcellularLocation>
</comment>
<keyword evidence="5 6" id="KW-0472">Membrane</keyword>
<feature type="transmembrane region" description="Helical" evidence="6">
    <location>
        <begin position="329"/>
        <end position="347"/>
    </location>
</feature>
<evidence type="ECO:0000256" key="4">
    <source>
        <dbReference type="ARBA" id="ARBA00022989"/>
    </source>
</evidence>
<dbReference type="PANTHER" id="PTHR30294:SF29">
    <property type="entry name" value="MULTIDRUG ABC TRANSPORTER PERMEASE YBHS-RELATED"/>
    <property type="match status" value="1"/>
</dbReference>
<dbReference type="InterPro" id="IPR051449">
    <property type="entry name" value="ABC-2_transporter_component"/>
</dbReference>
<proteinExistence type="predicted"/>
<organism evidence="8 9">
    <name type="scientific">Natronincola ferrireducens</name>
    <dbReference type="NCBI Taxonomy" id="393762"/>
    <lineage>
        <taxon>Bacteria</taxon>
        <taxon>Bacillati</taxon>
        <taxon>Bacillota</taxon>
        <taxon>Clostridia</taxon>
        <taxon>Peptostreptococcales</taxon>
        <taxon>Natronincolaceae</taxon>
        <taxon>Natronincola</taxon>
    </lineage>
</organism>
<dbReference type="RefSeq" id="WP_090551023.1">
    <property type="nucleotide sequence ID" value="NZ_FNFP01000001.1"/>
</dbReference>
<sequence length="409" mass="46352">MREIFLIAFSDIKEMVIDYKRLLLMMVLPIVIIFFMAIGFSFLFDQGIYIDGFDIVVINQDQHPLSKFLIQQIKEDENLENLLNIWILEDEAEGERRVRENEVVAAVILPNGFIHSLETGTNHSVKLITNLRHPLKGHLIRGIMDSYMKSVSGGQSAVNAVWDYYTSGGMTYEERKDKIEWVINDITLAAYFARSNVFEKITIKGVNSLSPLQFYSISIPMIFLMFSCLSGGKDMAEEERTKIVYRIRLTGIGGISYMLGKSMAVFMINLIKTLPLFILGAYLLLGGFTKVYGYVFILYMVLLFCLSSLSLLGAVVLKSREKLDLIGNNLILIMALIGGGIIPYVYLPPSLQYFSRFTINYWGVQGVLGFLDNRPSKGITSIFLFIAVGVFVFIVCCYLHHREEGLGYK</sequence>
<keyword evidence="4 6" id="KW-1133">Transmembrane helix</keyword>
<feature type="transmembrane region" description="Helical" evidence="6">
    <location>
        <begin position="21"/>
        <end position="44"/>
    </location>
</feature>
<dbReference type="Gene3D" id="3.40.1710.10">
    <property type="entry name" value="abc type-2 transporter like domain"/>
    <property type="match status" value="1"/>
</dbReference>